<proteinExistence type="predicted"/>
<sequence length="115" mass="13358">MNLTLAAVIYLLAGIVITDGMPQNMPQNDRWCCAVATPLYESCPSEHITCCEGLVLWLGGCFRYAQEFGEIVRYSSRLNRKERQLFENIQQWLPWDTNYENRLKTLLRDLAALRE</sequence>
<organism evidence="1 2">
    <name type="scientific">Owenia fusiformis</name>
    <name type="common">Polychaete worm</name>
    <dbReference type="NCBI Taxonomy" id="6347"/>
    <lineage>
        <taxon>Eukaryota</taxon>
        <taxon>Metazoa</taxon>
        <taxon>Spiralia</taxon>
        <taxon>Lophotrochozoa</taxon>
        <taxon>Annelida</taxon>
        <taxon>Polychaeta</taxon>
        <taxon>Sedentaria</taxon>
        <taxon>Canalipalpata</taxon>
        <taxon>Sabellida</taxon>
        <taxon>Oweniida</taxon>
        <taxon>Oweniidae</taxon>
        <taxon>Owenia</taxon>
    </lineage>
</organism>
<protein>
    <submittedName>
        <fullName evidence="1">Uncharacterized protein</fullName>
    </submittedName>
</protein>
<dbReference type="Proteomes" id="UP000749559">
    <property type="component" value="Unassembled WGS sequence"/>
</dbReference>
<accession>A0A8J1T6Q0</accession>
<keyword evidence="2" id="KW-1185">Reference proteome</keyword>
<dbReference type="EMBL" id="CAIIXF020000005">
    <property type="protein sequence ID" value="CAH1784096.1"/>
    <property type="molecule type" value="Genomic_DNA"/>
</dbReference>
<evidence type="ECO:0000313" key="2">
    <source>
        <dbReference type="Proteomes" id="UP000749559"/>
    </source>
</evidence>
<reference evidence="1" key="1">
    <citation type="submission" date="2022-03" db="EMBL/GenBank/DDBJ databases">
        <authorList>
            <person name="Martin C."/>
        </authorList>
    </citation>
    <scope>NUCLEOTIDE SEQUENCE</scope>
</reference>
<gene>
    <name evidence="1" type="ORF">OFUS_LOCUS10348</name>
</gene>
<evidence type="ECO:0000313" key="1">
    <source>
        <dbReference type="EMBL" id="CAH1784096.1"/>
    </source>
</evidence>
<name>A0A8J1T6Q0_OWEFU</name>
<comment type="caution">
    <text evidence="1">The sequence shown here is derived from an EMBL/GenBank/DDBJ whole genome shotgun (WGS) entry which is preliminary data.</text>
</comment>
<dbReference type="AlphaFoldDB" id="A0A8J1T6Q0"/>